<evidence type="ECO:0000313" key="17">
    <source>
        <dbReference type="Proteomes" id="UP001153618"/>
    </source>
</evidence>
<comment type="similarity">
    <text evidence="9">Belongs to the BCD1 family.</text>
</comment>
<dbReference type="Proteomes" id="UP001153618">
    <property type="component" value="Unassembled WGS sequence"/>
</dbReference>
<evidence type="ECO:0000256" key="12">
    <source>
        <dbReference type="ARBA" id="ARBA00077531"/>
    </source>
</evidence>
<dbReference type="AlphaFoldDB" id="A0A9W4MX86"/>
<evidence type="ECO:0000256" key="2">
    <source>
        <dbReference type="ARBA" id="ARBA00022517"/>
    </source>
</evidence>
<evidence type="ECO:0000259" key="15">
    <source>
        <dbReference type="PROSITE" id="PS51083"/>
    </source>
</evidence>
<keyword evidence="1" id="KW-1017">Isopeptide bond</keyword>
<dbReference type="EMBL" id="CAJVOS010000029">
    <property type="protein sequence ID" value="CAG8139405.1"/>
    <property type="molecule type" value="Genomic_DNA"/>
</dbReference>
<keyword evidence="4" id="KW-0479">Metal-binding</keyword>
<keyword evidence="2" id="KW-0690">Ribosome biogenesis</keyword>
<comment type="function">
    <text evidence="8">Required for box C/D snoRNAs accumulation involved in snoRNA processing, snoRNA transport to the nucleolus and ribosome biogenesis.</text>
</comment>
<evidence type="ECO:0000256" key="3">
    <source>
        <dbReference type="ARBA" id="ARBA00022553"/>
    </source>
</evidence>
<gene>
    <name evidence="16" type="ORF">POLS_LOCUS5753</name>
</gene>
<dbReference type="Pfam" id="PF25790">
    <property type="entry name" value="BCD1"/>
    <property type="match status" value="1"/>
</dbReference>
<evidence type="ECO:0000256" key="8">
    <source>
        <dbReference type="ARBA" id="ARBA00049598"/>
    </source>
</evidence>
<organism evidence="16 17">
    <name type="scientific">Penicillium olsonii</name>
    <dbReference type="NCBI Taxonomy" id="99116"/>
    <lineage>
        <taxon>Eukaryota</taxon>
        <taxon>Fungi</taxon>
        <taxon>Dikarya</taxon>
        <taxon>Ascomycota</taxon>
        <taxon>Pezizomycotina</taxon>
        <taxon>Eurotiomycetes</taxon>
        <taxon>Eurotiomycetidae</taxon>
        <taxon>Eurotiales</taxon>
        <taxon>Aspergillaceae</taxon>
        <taxon>Penicillium</taxon>
    </lineage>
</organism>
<comment type="caution">
    <text evidence="16">The sequence shown here is derived from an EMBL/GenBank/DDBJ whole genome shotgun (WGS) entry which is preliminary data.</text>
</comment>
<evidence type="ECO:0000256" key="1">
    <source>
        <dbReference type="ARBA" id="ARBA00022499"/>
    </source>
</evidence>
<dbReference type="PROSITE" id="PS51083">
    <property type="entry name" value="ZF_HIT"/>
    <property type="match status" value="1"/>
</dbReference>
<dbReference type="GO" id="GO:0000463">
    <property type="term" value="P:maturation of LSU-rRNA from tricistronic rRNA transcript (SSU-rRNA, 5.8S rRNA, LSU-rRNA)"/>
    <property type="evidence" value="ECO:0007669"/>
    <property type="project" value="TreeGrafter"/>
</dbReference>
<dbReference type="InterPro" id="IPR057721">
    <property type="entry name" value="BCD1_alpha/beta"/>
</dbReference>
<feature type="region of interest" description="Disordered" evidence="14">
    <location>
        <begin position="197"/>
        <end position="265"/>
    </location>
</feature>
<evidence type="ECO:0000313" key="16">
    <source>
        <dbReference type="EMBL" id="CAG8139405.1"/>
    </source>
</evidence>
<dbReference type="Pfam" id="PF04438">
    <property type="entry name" value="zf-HIT"/>
    <property type="match status" value="1"/>
</dbReference>
<keyword evidence="3" id="KW-0597">Phosphoprotein</keyword>
<dbReference type="PANTHER" id="PTHR13483">
    <property type="entry name" value="BOX C_D SNORNA PROTEIN 1-RELATED"/>
    <property type="match status" value="1"/>
</dbReference>
<sequence>MEETLLTDLCAICHVVPPKYKCPRCSIRTCSLPCTRRHKLWSECSGVRDPAAYLKRNELATESAFDRDFNFITGIERTLERADREADNRGIDLARGAQSEHPGADGTPEPAAGLKRKHPGQGLAKGEAGFLRGAEAGGVTVIRAPKGMSRNKQNGSRLHPKHKCLSWTIEWITAEGVKTIRNSVVDTCSVTEAYDRCCPRPKESESDAGPAKDEARKESSVPAESIGNGTIGETKSSAETAEVTAESEAIHSPVPDAPQVPAEASTEIDNQAVETVPDQSISPHRGLFFYLHRPRTTTKKPVLVPLLQSATLNATLRNRTVLEFPTIYALPLRAEELAEKESSFILEEEYLRTVGPEENPLSTGSDDEQPDGTLPGSSVNLQNVDEHKVLEVLKQDLFEPVDTSV</sequence>
<protein>
    <recommendedName>
        <fullName evidence="11">Box C/D snoRNA protein 1</fullName>
    </recommendedName>
    <alternativeName>
        <fullName evidence="12">Zinc finger HIT domain-containing protein 6</fullName>
    </alternativeName>
</protein>
<accession>A0A9W4MX86</accession>
<name>A0A9W4MX86_PENOL</name>
<feature type="region of interest" description="Disordered" evidence="14">
    <location>
        <begin position="94"/>
        <end position="129"/>
    </location>
</feature>
<dbReference type="GO" id="GO:0005634">
    <property type="term" value="C:nucleus"/>
    <property type="evidence" value="ECO:0007669"/>
    <property type="project" value="TreeGrafter"/>
</dbReference>
<proteinExistence type="inferred from homology"/>
<evidence type="ECO:0000256" key="13">
    <source>
        <dbReference type="PROSITE-ProRule" id="PRU00453"/>
    </source>
</evidence>
<dbReference type="InterPro" id="IPR051639">
    <property type="entry name" value="BCD1"/>
</dbReference>
<keyword evidence="7" id="KW-0832">Ubl conjugation</keyword>
<dbReference type="CDD" id="cd23023">
    <property type="entry name" value="zf-HIT_BCD1"/>
    <property type="match status" value="1"/>
</dbReference>
<dbReference type="InterPro" id="IPR007529">
    <property type="entry name" value="Znf_HIT"/>
</dbReference>
<evidence type="ECO:0000256" key="5">
    <source>
        <dbReference type="ARBA" id="ARBA00022771"/>
    </source>
</evidence>
<keyword evidence="17" id="KW-1185">Reference proteome</keyword>
<dbReference type="SUPFAM" id="SSF144232">
    <property type="entry name" value="HIT/MYND zinc finger-like"/>
    <property type="match status" value="1"/>
</dbReference>
<evidence type="ECO:0000256" key="11">
    <source>
        <dbReference type="ARBA" id="ARBA00068630"/>
    </source>
</evidence>
<evidence type="ECO:0000256" key="9">
    <source>
        <dbReference type="ARBA" id="ARBA00049654"/>
    </source>
</evidence>
<evidence type="ECO:0000256" key="10">
    <source>
        <dbReference type="ARBA" id="ARBA00061949"/>
    </source>
</evidence>
<evidence type="ECO:0000256" key="7">
    <source>
        <dbReference type="ARBA" id="ARBA00022843"/>
    </source>
</evidence>
<comment type="subunit">
    <text evidence="10">Interacts with FBL, SNU13, NOP58, NUFIP1, RUVBL1, RUVBL2 and TAF9. Interacts (via HIT-type zinc finger) with the RUVBL1/RUVBL2 complex in the presence of ADP.</text>
</comment>
<keyword evidence="6" id="KW-0862">Zinc</keyword>
<dbReference type="GO" id="GO:0008270">
    <property type="term" value="F:zinc ion binding"/>
    <property type="evidence" value="ECO:0007669"/>
    <property type="project" value="UniProtKB-UniRule"/>
</dbReference>
<dbReference type="OrthoDB" id="272357at2759"/>
<dbReference type="GO" id="GO:0000492">
    <property type="term" value="P:box C/D snoRNP assembly"/>
    <property type="evidence" value="ECO:0007669"/>
    <property type="project" value="TreeGrafter"/>
</dbReference>
<evidence type="ECO:0000256" key="4">
    <source>
        <dbReference type="ARBA" id="ARBA00022723"/>
    </source>
</evidence>
<reference evidence="16" key="1">
    <citation type="submission" date="2021-07" db="EMBL/GenBank/DDBJ databases">
        <authorList>
            <person name="Branca A.L. A."/>
        </authorList>
    </citation>
    <scope>NUCLEOTIDE SEQUENCE</scope>
</reference>
<feature type="region of interest" description="Disordered" evidence="14">
    <location>
        <begin position="356"/>
        <end position="382"/>
    </location>
</feature>
<dbReference type="GO" id="GO:0048254">
    <property type="term" value="P:snoRNA localization"/>
    <property type="evidence" value="ECO:0007669"/>
    <property type="project" value="TreeGrafter"/>
</dbReference>
<keyword evidence="5 13" id="KW-0863">Zinc-finger</keyword>
<evidence type="ECO:0000256" key="14">
    <source>
        <dbReference type="SAM" id="MobiDB-lite"/>
    </source>
</evidence>
<dbReference type="GO" id="GO:0070761">
    <property type="term" value="C:pre-snoRNP complex"/>
    <property type="evidence" value="ECO:0007669"/>
    <property type="project" value="TreeGrafter"/>
</dbReference>
<evidence type="ECO:0000256" key="6">
    <source>
        <dbReference type="ARBA" id="ARBA00022833"/>
    </source>
</evidence>
<feature type="domain" description="HIT-type" evidence="15">
    <location>
        <begin position="10"/>
        <end position="44"/>
    </location>
</feature>
<feature type="compositionally biased region" description="Low complexity" evidence="14">
    <location>
        <begin position="233"/>
        <end position="247"/>
    </location>
</feature>
<feature type="compositionally biased region" description="Basic and acidic residues" evidence="14">
    <location>
        <begin position="197"/>
        <end position="219"/>
    </location>
</feature>
<dbReference type="Gene3D" id="3.30.60.190">
    <property type="match status" value="1"/>
</dbReference>
<dbReference type="FunFam" id="3.30.60.190:FF:000001">
    <property type="entry name" value="box C/D snoRNA protein 1"/>
    <property type="match status" value="1"/>
</dbReference>
<dbReference type="PANTHER" id="PTHR13483:SF11">
    <property type="entry name" value="ZINC FINGER HIT DOMAIN-CONTAINING PROTEIN 3"/>
    <property type="match status" value="1"/>
</dbReference>